<dbReference type="Pfam" id="PF19641">
    <property type="entry name" value="DUF6144"/>
    <property type="match status" value="1"/>
</dbReference>
<proteinExistence type="predicted"/>
<dbReference type="Gene3D" id="3.30.1380.20">
    <property type="entry name" value="Trafficking protein particle complex subunit 3"/>
    <property type="match status" value="1"/>
</dbReference>
<dbReference type="Proteomes" id="UP000031366">
    <property type="component" value="Unassembled WGS sequence"/>
</dbReference>
<name>A0A0C1TZW8_9CLOT</name>
<evidence type="ECO:0000313" key="2">
    <source>
        <dbReference type="Proteomes" id="UP000031366"/>
    </source>
</evidence>
<sequence length="177" mass="19922">MSSKCERILNSIRLNAGEDAYKNIVEVYGQLPLKSSPAKQAKYVKSILNKLGNNMVENIVEKVMKPCGHLCISNRTIVETKKLFERAENVEKFLDLMNEKHIGGGELHMDNGNIIGIYNKCYCGMAKNVEDMPASYCNCSAGWFEKLFSSVFNKTVKVTKLHTILEGADNCVFKIEF</sequence>
<reference evidence="1 2" key="1">
    <citation type="journal article" date="2015" name="Infect. Genet. Evol.">
        <title>Genomic sequences of six botulinum neurotoxin-producing strains representing three clostridial species illustrate the mobility and diversity of botulinum neurotoxin genes.</title>
        <authorList>
            <person name="Smith T.J."/>
            <person name="Hill K.K."/>
            <person name="Xie G."/>
            <person name="Foley B.T."/>
            <person name="Williamson C.H."/>
            <person name="Foster J.T."/>
            <person name="Johnson S.L."/>
            <person name="Chertkov O."/>
            <person name="Teshima H."/>
            <person name="Gibbons H.S."/>
            <person name="Johnsky L.A."/>
            <person name="Karavis M.A."/>
            <person name="Smith L.A."/>
        </authorList>
    </citation>
    <scope>NUCLEOTIDE SEQUENCE [LARGE SCALE GENOMIC DNA]</scope>
    <source>
        <strain evidence="1 2">CDC 2741</strain>
    </source>
</reference>
<comment type="caution">
    <text evidence="1">The sequence shown here is derived from an EMBL/GenBank/DDBJ whole genome shotgun (WGS) entry which is preliminary data.</text>
</comment>
<dbReference type="EMBL" id="AYSO01000017">
    <property type="protein sequence ID" value="KIE46139.1"/>
    <property type="molecule type" value="Genomic_DNA"/>
</dbReference>
<accession>A0A0C1TZW8</accession>
<evidence type="ECO:0000313" key="1">
    <source>
        <dbReference type="EMBL" id="KIE46139.1"/>
    </source>
</evidence>
<dbReference type="AlphaFoldDB" id="A0A0C1TZW8"/>
<dbReference type="RefSeq" id="WP_039633820.1">
    <property type="nucleotide sequence ID" value="NZ_AYSO01000017.1"/>
</dbReference>
<protein>
    <submittedName>
        <fullName evidence="1">V4R domain protein</fullName>
    </submittedName>
</protein>
<gene>
    <name evidence="1" type="ORF">U732_1899</name>
</gene>
<dbReference type="SUPFAM" id="SSF111126">
    <property type="entry name" value="Ligand-binding domain in the NO signalling and Golgi transport"/>
    <property type="match status" value="1"/>
</dbReference>
<dbReference type="OrthoDB" id="5422831at2"/>
<dbReference type="InterPro" id="IPR046142">
    <property type="entry name" value="DUF6144"/>
</dbReference>
<dbReference type="InterPro" id="IPR024096">
    <property type="entry name" value="NO_sig/Golgi_transp_ligand-bd"/>
</dbReference>
<organism evidence="1 2">
    <name type="scientific">Clostridium argentinense CDC 2741</name>
    <dbReference type="NCBI Taxonomy" id="1418104"/>
    <lineage>
        <taxon>Bacteria</taxon>
        <taxon>Bacillati</taxon>
        <taxon>Bacillota</taxon>
        <taxon>Clostridia</taxon>
        <taxon>Eubacteriales</taxon>
        <taxon>Clostridiaceae</taxon>
        <taxon>Clostridium</taxon>
    </lineage>
</organism>
<keyword evidence="2" id="KW-1185">Reference proteome</keyword>